<dbReference type="EMBL" id="CP003346">
    <property type="protein sequence ID" value="AGA80439.1"/>
    <property type="molecule type" value="Genomic_DNA"/>
</dbReference>
<gene>
    <name evidence="1" type="ordered locus">Echvi_4244</name>
</gene>
<dbReference type="RefSeq" id="WP_015267972.1">
    <property type="nucleotide sequence ID" value="NC_019904.1"/>
</dbReference>
<evidence type="ECO:0000313" key="2">
    <source>
        <dbReference type="Proteomes" id="UP000010796"/>
    </source>
</evidence>
<organism evidence="1 2">
    <name type="scientific">Echinicola vietnamensis (strain DSM 17526 / LMG 23754 / KMM 6221)</name>
    <dbReference type="NCBI Taxonomy" id="926556"/>
    <lineage>
        <taxon>Bacteria</taxon>
        <taxon>Pseudomonadati</taxon>
        <taxon>Bacteroidota</taxon>
        <taxon>Cytophagia</taxon>
        <taxon>Cytophagales</taxon>
        <taxon>Cyclobacteriaceae</taxon>
        <taxon>Echinicola</taxon>
    </lineage>
</organism>
<dbReference type="KEGG" id="evi:Echvi_4244"/>
<sequence>MNTKEDRLMSFWLQFQKGSYQLVFLYPCHTMITDFNKKEFVHIQYLGETPSRPGNISPIIQVGYLVLYNHVDIESRFVIEDTHERIFHQFQLNDVHHKSIDELFRILIDS</sequence>
<dbReference type="HOGENOM" id="CLU_2166974_0_0_10"/>
<reference evidence="2" key="1">
    <citation type="submission" date="2012-02" db="EMBL/GenBank/DDBJ databases">
        <title>The complete genome of Echinicola vietnamensis DSM 17526.</title>
        <authorList>
            <person name="Lucas S."/>
            <person name="Copeland A."/>
            <person name="Lapidus A."/>
            <person name="Glavina del Rio T."/>
            <person name="Dalin E."/>
            <person name="Tice H."/>
            <person name="Bruce D."/>
            <person name="Goodwin L."/>
            <person name="Pitluck S."/>
            <person name="Peters L."/>
            <person name="Ovchinnikova G."/>
            <person name="Teshima H."/>
            <person name="Kyrpides N."/>
            <person name="Mavromatis K."/>
            <person name="Ivanova N."/>
            <person name="Brettin T."/>
            <person name="Detter J.C."/>
            <person name="Han C."/>
            <person name="Larimer F."/>
            <person name="Land M."/>
            <person name="Hauser L."/>
            <person name="Markowitz V."/>
            <person name="Cheng J.-F."/>
            <person name="Hugenholtz P."/>
            <person name="Woyke T."/>
            <person name="Wu D."/>
            <person name="Brambilla E."/>
            <person name="Klenk H.-P."/>
            <person name="Eisen J.A."/>
        </authorList>
    </citation>
    <scope>NUCLEOTIDE SEQUENCE [LARGE SCALE GENOMIC DNA]</scope>
    <source>
        <strain evidence="2">DSM 17526 / LMG 23754 / KMM 6221</strain>
    </source>
</reference>
<accession>L0G2I4</accession>
<evidence type="ECO:0000313" key="1">
    <source>
        <dbReference type="EMBL" id="AGA80439.1"/>
    </source>
</evidence>
<dbReference type="AlphaFoldDB" id="L0G2I4"/>
<keyword evidence="2" id="KW-1185">Reference proteome</keyword>
<dbReference type="Proteomes" id="UP000010796">
    <property type="component" value="Chromosome"/>
</dbReference>
<name>L0G2I4_ECHVK</name>
<proteinExistence type="predicted"/>
<protein>
    <submittedName>
        <fullName evidence="1">Uncharacterized protein</fullName>
    </submittedName>
</protein>